<dbReference type="RefSeq" id="WP_229572340.1">
    <property type="nucleotide sequence ID" value="NZ_AP025226.1"/>
</dbReference>
<evidence type="ECO:0000313" key="2">
    <source>
        <dbReference type="EMBL" id="BDB98476.1"/>
    </source>
</evidence>
<evidence type="ECO:0000259" key="1">
    <source>
        <dbReference type="Pfam" id="PF09623"/>
    </source>
</evidence>
<dbReference type="GeneID" id="68866219"/>
<feature type="domain" description="CRISPR system ring nuclease SSO2081-like" evidence="1">
    <location>
        <begin position="15"/>
        <end position="117"/>
    </location>
</feature>
<dbReference type="Pfam" id="PF09623">
    <property type="entry name" value="Cas_NE0113"/>
    <property type="match status" value="1"/>
</dbReference>
<dbReference type="EMBL" id="AP025226">
    <property type="protein sequence ID" value="BDB98476.1"/>
    <property type="molecule type" value="Genomic_DNA"/>
</dbReference>
<dbReference type="AlphaFoldDB" id="A0AAQ4CRP5"/>
<dbReference type="InterPro" id="IPR019092">
    <property type="entry name" value="SSO2081-like_dom"/>
</dbReference>
<proteinExistence type="predicted"/>
<keyword evidence="3" id="KW-1185">Reference proteome</keyword>
<gene>
    <name evidence="2" type="ORF">SACC_14930</name>
</gene>
<dbReference type="KEGG" id="scas:SACC_14930"/>
<dbReference type="NCBIfam" id="NF040581">
    <property type="entry name" value="cas_Crn1"/>
    <property type="match status" value="1"/>
</dbReference>
<dbReference type="Gene3D" id="3.40.50.10770">
    <property type="entry name" value="Hypothetical protein VC1899 like domain (Restriction endonuclease-like)"/>
    <property type="match status" value="1"/>
</dbReference>
<sequence length="178" mass="20109">MTKLIATLGTSPGGVLETFLYLIRQGVEIDEIRVITTTNPEVEKAWKIVKIMFICCVKEKYPNVIISKHPVEMDDINNEEDLIKFKNFIEKQIGEGDYVDITGGRKGMSVAAALAAKKKGAKIITSIISQDSYREINNRIRELKNIPELQDRAQCVEEIKNTYCNLISDKANTILFDI</sequence>
<reference evidence="2 3" key="1">
    <citation type="journal article" date="2022" name="Microbiol. Resour. Announc.">
        <title>Complete Genome Sequence of the Hyperthermophilic and Acidophilic Archaeon Saccharolobus caldissimus Strain HS-3T.</title>
        <authorList>
            <person name="Sakai H.D."/>
            <person name="Kurosawa N."/>
        </authorList>
    </citation>
    <scope>NUCLEOTIDE SEQUENCE [LARGE SCALE GENOMIC DNA]</scope>
    <source>
        <strain evidence="2 3">JCM32116</strain>
    </source>
</reference>
<organism evidence="2 3">
    <name type="scientific">Saccharolobus caldissimus</name>
    <dbReference type="NCBI Taxonomy" id="1702097"/>
    <lineage>
        <taxon>Archaea</taxon>
        <taxon>Thermoproteota</taxon>
        <taxon>Thermoprotei</taxon>
        <taxon>Sulfolobales</taxon>
        <taxon>Sulfolobaceae</taxon>
        <taxon>Saccharolobus</taxon>
    </lineage>
</organism>
<accession>A0AAQ4CRP5</accession>
<protein>
    <submittedName>
        <fullName evidence="2">CRISPR-associated protein</fullName>
    </submittedName>
</protein>
<dbReference type="Proteomes" id="UP001319921">
    <property type="component" value="Chromosome"/>
</dbReference>
<name>A0AAQ4CRP5_9CREN</name>
<evidence type="ECO:0000313" key="3">
    <source>
        <dbReference type="Proteomes" id="UP001319921"/>
    </source>
</evidence>